<evidence type="ECO:0000313" key="3">
    <source>
        <dbReference type="Proteomes" id="UP001189429"/>
    </source>
</evidence>
<dbReference type="EMBL" id="CAUYUJ010003660">
    <property type="protein sequence ID" value="CAK0806175.1"/>
    <property type="molecule type" value="Genomic_DNA"/>
</dbReference>
<accession>A0ABN9QLQ5</accession>
<evidence type="ECO:0000313" key="2">
    <source>
        <dbReference type="EMBL" id="CAK0806175.1"/>
    </source>
</evidence>
<comment type="caution">
    <text evidence="2">The sequence shown here is derived from an EMBL/GenBank/DDBJ whole genome shotgun (WGS) entry which is preliminary data.</text>
</comment>
<gene>
    <name evidence="2" type="ORF">PCOR1329_LOCUS12509</name>
</gene>
<evidence type="ECO:0000256" key="1">
    <source>
        <dbReference type="SAM" id="MobiDB-lite"/>
    </source>
</evidence>
<feature type="region of interest" description="Disordered" evidence="1">
    <location>
        <begin position="215"/>
        <end position="236"/>
    </location>
</feature>
<organism evidence="2 3">
    <name type="scientific">Prorocentrum cordatum</name>
    <dbReference type="NCBI Taxonomy" id="2364126"/>
    <lineage>
        <taxon>Eukaryota</taxon>
        <taxon>Sar</taxon>
        <taxon>Alveolata</taxon>
        <taxon>Dinophyceae</taxon>
        <taxon>Prorocentrales</taxon>
        <taxon>Prorocentraceae</taxon>
        <taxon>Prorocentrum</taxon>
    </lineage>
</organism>
<reference evidence="2" key="1">
    <citation type="submission" date="2023-10" db="EMBL/GenBank/DDBJ databases">
        <authorList>
            <person name="Chen Y."/>
            <person name="Shah S."/>
            <person name="Dougan E. K."/>
            <person name="Thang M."/>
            <person name="Chan C."/>
        </authorList>
    </citation>
    <scope>NUCLEOTIDE SEQUENCE [LARGE SCALE GENOMIC DNA]</scope>
</reference>
<protein>
    <submittedName>
        <fullName evidence="2">Uncharacterized protein</fullName>
    </submittedName>
</protein>
<proteinExistence type="predicted"/>
<sequence length="236" mass="25673">MPDLRDYCGFHSGSWPVVQADRASAVREVFEAYSEKEPDEGSRMSHRDSLRAPADFERAFRAALALEGPAFAHADVVLCSEPAIVCVIAHEEGKAIIGYFGVHVAFMLKGSEPQLDLYRRFTDQLAGDSRSTLATVAPYISMQSLYHMPLEIPAVRPLSAYTLPARYTASKPDEVLVNKRPMAFWDVSHVLNVCARAAGDSVLFRDAGELHSLGCRSTTGAPSGRASTSPTTGSRP</sequence>
<name>A0ABN9QLQ5_9DINO</name>
<keyword evidence="3" id="KW-1185">Reference proteome</keyword>
<dbReference type="Proteomes" id="UP001189429">
    <property type="component" value="Unassembled WGS sequence"/>
</dbReference>